<dbReference type="Proteomes" id="UP000003759">
    <property type="component" value="Chromosome"/>
</dbReference>
<dbReference type="EMBL" id="HE793032">
    <property type="protein sequence ID" value="CCG58012.1"/>
    <property type="molecule type" value="Genomic_DNA"/>
</dbReference>
<evidence type="ECO:0000313" key="1">
    <source>
        <dbReference type="EMBL" id="CCG58012.1"/>
    </source>
</evidence>
<proteinExistence type="predicted"/>
<dbReference type="KEGG" id="bpw:WESB_2550"/>
<organism evidence="1 2">
    <name type="scientific">Brachyspira pilosicoli WesB</name>
    <dbReference type="NCBI Taxonomy" id="1161918"/>
    <lineage>
        <taxon>Bacteria</taxon>
        <taxon>Pseudomonadati</taxon>
        <taxon>Spirochaetota</taxon>
        <taxon>Spirochaetia</taxon>
        <taxon>Brachyspirales</taxon>
        <taxon>Brachyspiraceae</taxon>
        <taxon>Brachyspira</taxon>
    </lineage>
</organism>
<evidence type="ECO:0000313" key="2">
    <source>
        <dbReference type="Proteomes" id="UP000003759"/>
    </source>
</evidence>
<dbReference type="OrthoDB" id="307850at2"/>
<accession>K0JLM1</accession>
<reference evidence="1 2" key="1">
    <citation type="journal article" date="2012" name="BMC Genomics">
        <title>Comparative genomics of Brachyspira pilosicoli strains: genome rearrangements, reductions and correlation of genetic compliment with phenotypic diversity.</title>
        <authorList>
            <person name="Mappley L.J."/>
            <person name="Black M.L."/>
            <person name="Abuoun M."/>
            <person name="Darby A.C."/>
            <person name="Woodward M.J."/>
            <person name="Parkhill J."/>
            <person name="Turner A.K."/>
            <person name="Bellgard M.I."/>
            <person name="La T."/>
            <person name="Phillips N.D."/>
            <person name="La Ragione R.M."/>
            <person name="Hampson D.J."/>
        </authorList>
    </citation>
    <scope>NUCLEOTIDE SEQUENCE [LARGE SCALE GENOMIC DNA]</scope>
    <source>
        <strain evidence="1">WesB</strain>
    </source>
</reference>
<name>K0JLM1_BRAPL</name>
<dbReference type="AlphaFoldDB" id="K0JLM1"/>
<sequence length="127" mass="13266">MVHGNIIKQGLYSDSTNPVKAGMPVAIKNVDGKGVIVPYSVTDNAFIGVAIEDTIVYDESVEGAKNYTPSVSYEGQIDCIAGGALTIGDKVKPTENGFEKDEDGTATVGVVLKGAAKKGDWATVLFI</sequence>
<dbReference type="PATRIC" id="fig|1161918.5.peg.2110"/>
<gene>
    <name evidence="1" type="ORF">WESB_2550</name>
</gene>
<dbReference type="RefSeq" id="WP_014934063.1">
    <property type="nucleotide sequence ID" value="NC_018604.1"/>
</dbReference>
<dbReference type="HOGENOM" id="CLU_145245_0_0_12"/>
<protein>
    <submittedName>
        <fullName evidence="1">VSH-1 associated protein 2</fullName>
    </submittedName>
</protein>